<dbReference type="EMBL" id="JAUCGM010000371">
    <property type="protein sequence ID" value="MDM8562959.1"/>
    <property type="molecule type" value="Genomic_DNA"/>
</dbReference>
<dbReference type="Gene3D" id="1.10.530.10">
    <property type="match status" value="1"/>
</dbReference>
<feature type="non-terminal residue" evidence="1">
    <location>
        <position position="1"/>
    </location>
</feature>
<evidence type="ECO:0000313" key="2">
    <source>
        <dbReference type="Proteomes" id="UP001171945"/>
    </source>
</evidence>
<evidence type="ECO:0000313" key="1">
    <source>
        <dbReference type="EMBL" id="MDM8562959.1"/>
    </source>
</evidence>
<comment type="caution">
    <text evidence="1">The sequence shown here is derived from an EMBL/GenBank/DDBJ whole genome shotgun (WGS) entry which is preliminary data.</text>
</comment>
<organism evidence="1 2">
    <name type="scientific">Candidatus Marithioploca araucensis</name>
    <dbReference type="NCBI Taxonomy" id="70273"/>
    <lineage>
        <taxon>Bacteria</taxon>
        <taxon>Pseudomonadati</taxon>
        <taxon>Pseudomonadota</taxon>
        <taxon>Gammaproteobacteria</taxon>
        <taxon>Thiotrichales</taxon>
        <taxon>Thiotrichaceae</taxon>
        <taxon>Candidatus Marithioploca</taxon>
    </lineage>
</organism>
<protein>
    <recommendedName>
        <fullName evidence="3">Lysozyme</fullName>
    </recommendedName>
</protein>
<dbReference type="Proteomes" id="UP001171945">
    <property type="component" value="Unassembled WGS sequence"/>
</dbReference>
<proteinExistence type="predicted"/>
<sequence>QRESSFSLNDDQMLRAMIAAYNGGATATANAIKAGQDIDANTTGKDYSKDVLNRTGWFQLHGWR</sequence>
<reference evidence="1" key="1">
    <citation type="submission" date="2023-06" db="EMBL/GenBank/DDBJ databases">
        <title>Uncultivated large filamentous bacteria from sulfidic sediments reveal new species and different genomic features in energy metabolism and defense.</title>
        <authorList>
            <person name="Fonseca A."/>
        </authorList>
    </citation>
    <scope>NUCLEOTIDE SEQUENCE</scope>
    <source>
        <strain evidence="1">HSG4</strain>
    </source>
</reference>
<name>A0ABT7VTR2_9GAMM</name>
<evidence type="ECO:0008006" key="3">
    <source>
        <dbReference type="Google" id="ProtNLM"/>
    </source>
</evidence>
<accession>A0ABT7VTR2</accession>
<gene>
    <name evidence="1" type="ORF">QUF54_06350</name>
</gene>
<keyword evidence="2" id="KW-1185">Reference proteome</keyword>